<dbReference type="GO" id="GO:0016020">
    <property type="term" value="C:membrane"/>
    <property type="evidence" value="ECO:0007669"/>
    <property type="project" value="UniProtKB-SubCell"/>
</dbReference>
<dbReference type="InterPro" id="IPR002549">
    <property type="entry name" value="AI-2E-like"/>
</dbReference>
<dbReference type="SUPFAM" id="SSF103473">
    <property type="entry name" value="MFS general substrate transporter"/>
    <property type="match status" value="1"/>
</dbReference>
<accession>A0A2G8KPN2</accession>
<keyword evidence="9" id="KW-1185">Reference proteome</keyword>
<dbReference type="InterPro" id="IPR036259">
    <property type="entry name" value="MFS_trans_sf"/>
</dbReference>
<keyword evidence="3 7" id="KW-0812">Transmembrane</keyword>
<evidence type="ECO:0000256" key="7">
    <source>
        <dbReference type="SAM" id="Phobius"/>
    </source>
</evidence>
<comment type="subcellular location">
    <subcellularLocation>
        <location evidence="1">Membrane</location>
        <topology evidence="1">Multi-pass membrane protein</topology>
    </subcellularLocation>
</comment>
<dbReference type="Proteomes" id="UP000230750">
    <property type="component" value="Unassembled WGS sequence"/>
</dbReference>
<protein>
    <submittedName>
        <fullName evidence="8">Putative transmembrane protein</fullName>
    </submittedName>
</protein>
<feature type="compositionally biased region" description="Pro residues" evidence="6">
    <location>
        <begin position="233"/>
        <end position="242"/>
    </location>
</feature>
<keyword evidence="5 7" id="KW-0472">Membrane</keyword>
<dbReference type="PANTHER" id="PTHR21716">
    <property type="entry name" value="TRANSMEMBRANE PROTEIN"/>
    <property type="match status" value="1"/>
</dbReference>
<feature type="transmembrane region" description="Helical" evidence="7">
    <location>
        <begin position="175"/>
        <end position="193"/>
    </location>
</feature>
<dbReference type="EMBL" id="MRZV01000440">
    <property type="protein sequence ID" value="PIK49974.1"/>
    <property type="molecule type" value="Genomic_DNA"/>
</dbReference>
<feature type="transmembrane region" description="Helical" evidence="7">
    <location>
        <begin position="374"/>
        <end position="393"/>
    </location>
</feature>
<evidence type="ECO:0000256" key="6">
    <source>
        <dbReference type="SAM" id="MobiDB-lite"/>
    </source>
</evidence>
<reference evidence="8 9" key="1">
    <citation type="journal article" date="2017" name="PLoS Biol.">
        <title>The sea cucumber genome provides insights into morphological evolution and visceral regeneration.</title>
        <authorList>
            <person name="Zhang X."/>
            <person name="Sun L."/>
            <person name="Yuan J."/>
            <person name="Sun Y."/>
            <person name="Gao Y."/>
            <person name="Zhang L."/>
            <person name="Li S."/>
            <person name="Dai H."/>
            <person name="Hamel J.F."/>
            <person name="Liu C."/>
            <person name="Yu Y."/>
            <person name="Liu S."/>
            <person name="Lin W."/>
            <person name="Guo K."/>
            <person name="Jin S."/>
            <person name="Xu P."/>
            <person name="Storey K.B."/>
            <person name="Huan P."/>
            <person name="Zhang T."/>
            <person name="Zhou Y."/>
            <person name="Zhang J."/>
            <person name="Lin C."/>
            <person name="Li X."/>
            <person name="Xing L."/>
            <person name="Huo D."/>
            <person name="Sun M."/>
            <person name="Wang L."/>
            <person name="Mercier A."/>
            <person name="Li F."/>
            <person name="Yang H."/>
            <person name="Xiang J."/>
        </authorList>
    </citation>
    <scope>NUCLEOTIDE SEQUENCE [LARGE SCALE GENOMIC DNA]</scope>
    <source>
        <strain evidence="8">Shaxun</strain>
        <tissue evidence="8">Muscle</tissue>
    </source>
</reference>
<feature type="transmembrane region" description="Helical" evidence="7">
    <location>
        <begin position="128"/>
        <end position="145"/>
    </location>
</feature>
<proteinExistence type="inferred from homology"/>
<evidence type="ECO:0000256" key="5">
    <source>
        <dbReference type="ARBA" id="ARBA00023136"/>
    </source>
</evidence>
<feature type="compositionally biased region" description="Basic and acidic residues" evidence="6">
    <location>
        <begin position="197"/>
        <end position="210"/>
    </location>
</feature>
<dbReference type="OrthoDB" id="5970161at2759"/>
<evidence type="ECO:0000256" key="3">
    <source>
        <dbReference type="ARBA" id="ARBA00022692"/>
    </source>
</evidence>
<feature type="transmembrane region" description="Helical" evidence="7">
    <location>
        <begin position="31"/>
        <end position="50"/>
    </location>
</feature>
<evidence type="ECO:0000256" key="2">
    <source>
        <dbReference type="ARBA" id="ARBA00009773"/>
    </source>
</evidence>
<dbReference type="PANTHER" id="PTHR21716:SF4">
    <property type="entry name" value="TRANSMEMBRANE PROTEIN 245"/>
    <property type="match status" value="1"/>
</dbReference>
<feature type="transmembrane region" description="Helical" evidence="7">
    <location>
        <begin position="266"/>
        <end position="286"/>
    </location>
</feature>
<comment type="caution">
    <text evidence="8">The sequence shown here is derived from an EMBL/GenBank/DDBJ whole genome shotgun (WGS) entry which is preliminary data.</text>
</comment>
<keyword evidence="4 7" id="KW-1133">Transmembrane helix</keyword>
<evidence type="ECO:0000256" key="4">
    <source>
        <dbReference type="ARBA" id="ARBA00022989"/>
    </source>
</evidence>
<feature type="transmembrane region" description="Helical" evidence="7">
    <location>
        <begin position="86"/>
        <end position="108"/>
    </location>
</feature>
<feature type="transmembrane region" description="Helical" evidence="7">
    <location>
        <begin position="152"/>
        <end position="169"/>
    </location>
</feature>
<evidence type="ECO:0000313" key="9">
    <source>
        <dbReference type="Proteomes" id="UP000230750"/>
    </source>
</evidence>
<feature type="region of interest" description="Disordered" evidence="6">
    <location>
        <begin position="197"/>
        <end position="257"/>
    </location>
</feature>
<comment type="similarity">
    <text evidence="2">Belongs to the autoinducer-2 exporter (AI-2E) (TC 2.A.86) family.</text>
</comment>
<evidence type="ECO:0000313" key="8">
    <source>
        <dbReference type="EMBL" id="PIK49974.1"/>
    </source>
</evidence>
<name>A0A2G8KPN2_STIJA</name>
<organism evidence="8 9">
    <name type="scientific">Stichopus japonicus</name>
    <name type="common">Sea cucumber</name>
    <dbReference type="NCBI Taxonomy" id="307972"/>
    <lineage>
        <taxon>Eukaryota</taxon>
        <taxon>Metazoa</taxon>
        <taxon>Echinodermata</taxon>
        <taxon>Eleutherozoa</taxon>
        <taxon>Echinozoa</taxon>
        <taxon>Holothuroidea</taxon>
        <taxon>Aspidochirotacea</taxon>
        <taxon>Aspidochirotida</taxon>
        <taxon>Stichopodidae</taxon>
        <taxon>Apostichopus</taxon>
    </lineage>
</organism>
<evidence type="ECO:0000256" key="1">
    <source>
        <dbReference type="ARBA" id="ARBA00004141"/>
    </source>
</evidence>
<dbReference type="AlphaFoldDB" id="A0A2G8KPN2"/>
<feature type="transmembrane region" description="Helical" evidence="7">
    <location>
        <begin position="56"/>
        <end position="74"/>
    </location>
</feature>
<sequence length="422" mass="47196">MATLPGAELRSPLDSVLTIVPQNHEKALRQAFYNTLSFVLLGLGNTFLHIEQSATPLAVGAVTMPLSLLNFFSEKLGSLVTTYWRIFLRIALGLVLAYFGFWLLYYLFPGIKWGGITLYSTLNMFGSLWTWTIFIAYVAAVFILWKPDNKSIFRIISIPMWFILVIHIASYAGPFQIPLVLMVAGLTVIGYTVHSPPDTEDKKEDKETKDLPPSSSGDEPDVDRPQSLKISPEVPPVPPGPPVLKVRKSSLDKGKKKKKPTVSSQYLYGLLGACILVRLYFSWASFSSCSRFQWYFTWERNLPSNSDWLIRSSFDSLPFYSSGSVSLGEIQRMARRKRVGSFPGEVRKAVSFFLEGDKMIIGALKASVDTVTSIVIILSMFIGVVVGGIFLVIQIQQESLHMVDLTTNLINETIVNNPEMQE</sequence>
<gene>
    <name evidence="8" type="ORF">BSL78_13181</name>
</gene>